<reference evidence="1" key="1">
    <citation type="submission" date="2016-08" db="EMBL/GenBank/DDBJ databases">
        <authorList>
            <person name="Seilhamer J.J."/>
        </authorList>
    </citation>
    <scope>NUCLEOTIDE SEQUENCE</scope>
    <source>
        <strain evidence="1">86-1</strain>
    </source>
</reference>
<organism evidence="1">
    <name type="scientific">uncultured Desulfovibrio sp</name>
    <dbReference type="NCBI Taxonomy" id="167968"/>
    <lineage>
        <taxon>Bacteria</taxon>
        <taxon>Pseudomonadati</taxon>
        <taxon>Thermodesulfobacteriota</taxon>
        <taxon>Desulfovibrionia</taxon>
        <taxon>Desulfovibrionales</taxon>
        <taxon>Desulfovibrionaceae</taxon>
        <taxon>Desulfovibrio</taxon>
        <taxon>environmental samples</taxon>
    </lineage>
</organism>
<dbReference type="AlphaFoldDB" id="A0A212L7A8"/>
<evidence type="ECO:0000313" key="1">
    <source>
        <dbReference type="EMBL" id="SCM73367.1"/>
    </source>
</evidence>
<sequence>MGSARAAVVVGKGIKSNQKRHETQAKPVWRYRPQGAAAITERAKNVFGGKSVASLHVALICIVWAGRTLQFALKPFYGASAPLLRDAYLAPGVCAACLHCCAPRRRCKAVADVHA</sequence>
<dbReference type="EMBL" id="FMJC01000002">
    <property type="protein sequence ID" value="SCM73367.1"/>
    <property type="molecule type" value="Genomic_DNA"/>
</dbReference>
<proteinExistence type="predicted"/>
<accession>A0A212L7A8</accession>
<name>A0A212L7A8_9BACT</name>
<protein>
    <submittedName>
        <fullName evidence="1">Uncharacterized protein</fullName>
    </submittedName>
</protein>
<gene>
    <name evidence="1" type="ORF">KL86DES1_21256</name>
</gene>